<dbReference type="Proteomes" id="UP000887116">
    <property type="component" value="Unassembled WGS sequence"/>
</dbReference>
<sequence length="72" mass="8382">MLIRKKKDRLQYPGIPSAIQPVLHSADMPILDPPKNYEIVKDYVEEEEFIIPRSSHDPDFAAEDLNEPHRLN</sequence>
<keyword evidence="2" id="KW-1185">Reference proteome</keyword>
<reference evidence="1" key="1">
    <citation type="submission" date="2020-07" db="EMBL/GenBank/DDBJ databases">
        <title>Multicomponent nature underlies the extraordinary mechanical properties of spider dragline silk.</title>
        <authorList>
            <person name="Kono N."/>
            <person name="Nakamura H."/>
            <person name="Mori M."/>
            <person name="Yoshida Y."/>
            <person name="Ohtoshi R."/>
            <person name="Malay A.D."/>
            <person name="Moran D.A.P."/>
            <person name="Tomita M."/>
            <person name="Numata K."/>
            <person name="Arakawa K."/>
        </authorList>
    </citation>
    <scope>NUCLEOTIDE SEQUENCE</scope>
</reference>
<name>A0A8X6G741_TRICU</name>
<proteinExistence type="predicted"/>
<dbReference type="AlphaFoldDB" id="A0A8X6G741"/>
<dbReference type="EMBL" id="BMAO01014802">
    <property type="protein sequence ID" value="GFQ97227.1"/>
    <property type="molecule type" value="Genomic_DNA"/>
</dbReference>
<gene>
    <name evidence="1" type="ORF">TNCT_477771</name>
</gene>
<accession>A0A8X6G741</accession>
<evidence type="ECO:0000313" key="1">
    <source>
        <dbReference type="EMBL" id="GFQ97227.1"/>
    </source>
</evidence>
<dbReference type="OrthoDB" id="7490920at2759"/>
<protein>
    <submittedName>
        <fullName evidence="1">Uncharacterized protein</fullName>
    </submittedName>
</protein>
<organism evidence="1 2">
    <name type="scientific">Trichonephila clavata</name>
    <name type="common">Joro spider</name>
    <name type="synonym">Nephila clavata</name>
    <dbReference type="NCBI Taxonomy" id="2740835"/>
    <lineage>
        <taxon>Eukaryota</taxon>
        <taxon>Metazoa</taxon>
        <taxon>Ecdysozoa</taxon>
        <taxon>Arthropoda</taxon>
        <taxon>Chelicerata</taxon>
        <taxon>Arachnida</taxon>
        <taxon>Araneae</taxon>
        <taxon>Araneomorphae</taxon>
        <taxon>Entelegynae</taxon>
        <taxon>Araneoidea</taxon>
        <taxon>Nephilidae</taxon>
        <taxon>Trichonephila</taxon>
    </lineage>
</organism>
<evidence type="ECO:0000313" key="2">
    <source>
        <dbReference type="Proteomes" id="UP000887116"/>
    </source>
</evidence>
<comment type="caution">
    <text evidence="1">The sequence shown here is derived from an EMBL/GenBank/DDBJ whole genome shotgun (WGS) entry which is preliminary data.</text>
</comment>